<evidence type="ECO:0000313" key="6">
    <source>
        <dbReference type="Proteomes" id="UP000317909"/>
    </source>
</evidence>
<feature type="domain" description="Response regulatory" evidence="2">
    <location>
        <begin position="12"/>
        <end position="128"/>
    </location>
</feature>
<dbReference type="PROSITE" id="PS50887">
    <property type="entry name" value="GGDEF"/>
    <property type="match status" value="1"/>
</dbReference>
<dbReference type="GO" id="GO:0000160">
    <property type="term" value="P:phosphorelay signal transduction system"/>
    <property type="evidence" value="ECO:0007669"/>
    <property type="project" value="InterPro"/>
</dbReference>
<accession>A0A517U6W0</accession>
<evidence type="ECO:0000259" key="3">
    <source>
        <dbReference type="PROSITE" id="PS50883"/>
    </source>
</evidence>
<feature type="modified residue" description="4-aspartylphosphate" evidence="1">
    <location>
        <position position="61"/>
    </location>
</feature>
<gene>
    <name evidence="5" type="primary">cph2</name>
    <name evidence="5" type="ORF">I41_55930</name>
</gene>
<dbReference type="NCBIfam" id="TIGR00254">
    <property type="entry name" value="GGDEF"/>
    <property type="match status" value="1"/>
</dbReference>
<organism evidence="5 6">
    <name type="scientific">Lacipirellula limnantheis</name>
    <dbReference type="NCBI Taxonomy" id="2528024"/>
    <lineage>
        <taxon>Bacteria</taxon>
        <taxon>Pseudomonadati</taxon>
        <taxon>Planctomycetota</taxon>
        <taxon>Planctomycetia</taxon>
        <taxon>Pirellulales</taxon>
        <taxon>Lacipirellulaceae</taxon>
        <taxon>Lacipirellula</taxon>
    </lineage>
</organism>
<dbReference type="InterPro" id="IPR001633">
    <property type="entry name" value="EAL_dom"/>
</dbReference>
<dbReference type="InterPro" id="IPR043128">
    <property type="entry name" value="Rev_trsase/Diguanyl_cyclase"/>
</dbReference>
<evidence type="ECO:0000256" key="1">
    <source>
        <dbReference type="PROSITE-ProRule" id="PRU00169"/>
    </source>
</evidence>
<dbReference type="SUPFAM" id="SSF52172">
    <property type="entry name" value="CheY-like"/>
    <property type="match status" value="1"/>
</dbReference>
<dbReference type="PROSITE" id="PS50110">
    <property type="entry name" value="RESPONSE_REGULATORY"/>
    <property type="match status" value="1"/>
</dbReference>
<dbReference type="Pfam" id="PF00072">
    <property type="entry name" value="Response_reg"/>
    <property type="match status" value="1"/>
</dbReference>
<dbReference type="SMART" id="SM00448">
    <property type="entry name" value="REC"/>
    <property type="match status" value="1"/>
</dbReference>
<dbReference type="InterPro" id="IPR000160">
    <property type="entry name" value="GGDEF_dom"/>
</dbReference>
<dbReference type="SUPFAM" id="SSF55073">
    <property type="entry name" value="Nucleotide cyclase"/>
    <property type="match status" value="1"/>
</dbReference>
<dbReference type="SMART" id="SM00267">
    <property type="entry name" value="GGDEF"/>
    <property type="match status" value="1"/>
</dbReference>
<dbReference type="Proteomes" id="UP000317909">
    <property type="component" value="Plasmid pI41_1"/>
</dbReference>
<geneLocation type="plasmid" evidence="6">
    <name>pi41_1</name>
</geneLocation>
<evidence type="ECO:0000259" key="4">
    <source>
        <dbReference type="PROSITE" id="PS50887"/>
    </source>
</evidence>
<dbReference type="InterPro" id="IPR011006">
    <property type="entry name" value="CheY-like_superfamily"/>
</dbReference>
<dbReference type="Gene3D" id="3.40.50.2300">
    <property type="match status" value="1"/>
</dbReference>
<dbReference type="Pfam" id="PF00990">
    <property type="entry name" value="GGDEF"/>
    <property type="match status" value="1"/>
</dbReference>
<dbReference type="CDD" id="cd01948">
    <property type="entry name" value="EAL"/>
    <property type="match status" value="1"/>
</dbReference>
<feature type="domain" description="EAL" evidence="3">
    <location>
        <begin position="320"/>
        <end position="576"/>
    </location>
</feature>
<dbReference type="PROSITE" id="PS50883">
    <property type="entry name" value="EAL"/>
    <property type="match status" value="1"/>
</dbReference>
<keyword evidence="1" id="KW-0597">Phosphoprotein</keyword>
<keyword evidence="5" id="KW-0614">Plasmid</keyword>
<dbReference type="SUPFAM" id="SSF141868">
    <property type="entry name" value="EAL domain-like"/>
    <property type="match status" value="1"/>
</dbReference>
<dbReference type="SMART" id="SM00052">
    <property type="entry name" value="EAL"/>
    <property type="match status" value="1"/>
</dbReference>
<dbReference type="PANTHER" id="PTHR33121:SF70">
    <property type="entry name" value="SIGNALING PROTEIN YKOW"/>
    <property type="match status" value="1"/>
</dbReference>
<dbReference type="InterPro" id="IPR001789">
    <property type="entry name" value="Sig_transdc_resp-reg_receiver"/>
</dbReference>
<dbReference type="GO" id="GO:0071111">
    <property type="term" value="F:cyclic-guanylate-specific phosphodiesterase activity"/>
    <property type="evidence" value="ECO:0007669"/>
    <property type="project" value="InterPro"/>
</dbReference>
<evidence type="ECO:0000313" key="5">
    <source>
        <dbReference type="EMBL" id="QDT76343.1"/>
    </source>
</evidence>
<dbReference type="Gene3D" id="3.20.20.450">
    <property type="entry name" value="EAL domain"/>
    <property type="match status" value="1"/>
</dbReference>
<protein>
    <submittedName>
        <fullName evidence="5">Phytochrome-like protein cph2</fullName>
    </submittedName>
</protein>
<feature type="domain" description="GGDEF" evidence="4">
    <location>
        <begin position="169"/>
        <end position="311"/>
    </location>
</feature>
<dbReference type="RefSeq" id="WP_145436582.1">
    <property type="nucleotide sequence ID" value="NZ_CP036340.1"/>
</dbReference>
<name>A0A517U6W0_9BACT</name>
<dbReference type="InterPro" id="IPR035919">
    <property type="entry name" value="EAL_sf"/>
</dbReference>
<dbReference type="AlphaFoldDB" id="A0A517U6W0"/>
<sequence>MNVLGSLDRSPRILLVDDDPDIHDLVGGMLAQLNVEVISATTADSASKAAERARPDLLLLDYEFSGTNGLEILQRLRFESISAATPVVFITGSDSHRVLSSCFAAGGDDYIRKPFCAPELRARVRSLLDRTRMMDQLKRMAHYDSLTGLTNRASIRLQIQDAIDRVPHQNYGLLFLDFDRFKWVNDSLGHEVGDQLLQQIANRLRDSLRRTDGVARAEDARTAARLGGDEFVVLLEDLADPRDAVTVAERLLSTLAAPHELAGQQVTCTASIGIVTSEHGHQQPEDALRDADTAMYVAKHAGKARYVVFDPEMHAVAERRLAMESDLRQAIASDQLRVAYQPIVSLRTGRPLAFETLVRWAHPVQGLLAPADFLPIADETGLIVDIGTWVLNRACADFAAWRRLSGIPPLAAIHVNLARKQLLLGKLPEVVMDALESHGVAPECLHLEVTESEIMNDPVHAAAVLGDLRRQGVKIDVDDFGTGYSSLATLHELPLDVLKIDQSFIAKMSEDHCFAALVHAVTTLAQNLGLATVAEGIETSDQVAMLQSMDCDYGQGHYFAKPMSSDEALAYLRSHATVSPEWSSVDSLSASMLHSSPVLHCPE</sequence>
<dbReference type="OrthoDB" id="9762141at2"/>
<dbReference type="CDD" id="cd01949">
    <property type="entry name" value="GGDEF"/>
    <property type="match status" value="1"/>
</dbReference>
<proteinExistence type="predicted"/>
<dbReference type="KEGG" id="llh:I41_55930"/>
<dbReference type="InterPro" id="IPR050706">
    <property type="entry name" value="Cyclic-di-GMP_PDE-like"/>
</dbReference>
<dbReference type="EMBL" id="CP036340">
    <property type="protein sequence ID" value="QDT76343.1"/>
    <property type="molecule type" value="Genomic_DNA"/>
</dbReference>
<dbReference type="Pfam" id="PF00563">
    <property type="entry name" value="EAL"/>
    <property type="match status" value="1"/>
</dbReference>
<dbReference type="Gene3D" id="3.30.70.270">
    <property type="match status" value="1"/>
</dbReference>
<dbReference type="InterPro" id="IPR029787">
    <property type="entry name" value="Nucleotide_cyclase"/>
</dbReference>
<keyword evidence="6" id="KW-1185">Reference proteome</keyword>
<evidence type="ECO:0000259" key="2">
    <source>
        <dbReference type="PROSITE" id="PS50110"/>
    </source>
</evidence>
<dbReference type="PANTHER" id="PTHR33121">
    <property type="entry name" value="CYCLIC DI-GMP PHOSPHODIESTERASE PDEF"/>
    <property type="match status" value="1"/>
</dbReference>
<reference evidence="5 6" key="1">
    <citation type="submission" date="2019-02" db="EMBL/GenBank/DDBJ databases">
        <title>Deep-cultivation of Planctomycetes and their phenomic and genomic characterization uncovers novel biology.</title>
        <authorList>
            <person name="Wiegand S."/>
            <person name="Jogler M."/>
            <person name="Boedeker C."/>
            <person name="Pinto D."/>
            <person name="Vollmers J."/>
            <person name="Rivas-Marin E."/>
            <person name="Kohn T."/>
            <person name="Peeters S.H."/>
            <person name="Heuer A."/>
            <person name="Rast P."/>
            <person name="Oberbeckmann S."/>
            <person name="Bunk B."/>
            <person name="Jeske O."/>
            <person name="Meyerdierks A."/>
            <person name="Storesund J.E."/>
            <person name="Kallscheuer N."/>
            <person name="Luecker S."/>
            <person name="Lage O.M."/>
            <person name="Pohl T."/>
            <person name="Merkel B.J."/>
            <person name="Hornburger P."/>
            <person name="Mueller R.-W."/>
            <person name="Bruemmer F."/>
            <person name="Labrenz M."/>
            <person name="Spormann A.M."/>
            <person name="Op den Camp H."/>
            <person name="Overmann J."/>
            <person name="Amann R."/>
            <person name="Jetten M.S.M."/>
            <person name="Mascher T."/>
            <person name="Medema M.H."/>
            <person name="Devos D.P."/>
            <person name="Kaster A.-K."/>
            <person name="Ovreas L."/>
            <person name="Rohde M."/>
            <person name="Galperin M.Y."/>
            <person name="Jogler C."/>
        </authorList>
    </citation>
    <scope>NUCLEOTIDE SEQUENCE [LARGE SCALE GENOMIC DNA]</scope>
    <source>
        <strain evidence="5 6">I41</strain>
        <plasmid evidence="6">pi41_1</plasmid>
    </source>
</reference>